<organism evidence="2 3">
    <name type="scientific">Metarhizobium album</name>
    <dbReference type="NCBI Taxonomy" id="2182425"/>
    <lineage>
        <taxon>Bacteria</taxon>
        <taxon>Pseudomonadati</taxon>
        <taxon>Pseudomonadota</taxon>
        <taxon>Alphaproteobacteria</taxon>
        <taxon>Hyphomicrobiales</taxon>
        <taxon>Rhizobiaceae</taxon>
        <taxon>Metarhizobium</taxon>
    </lineage>
</organism>
<keyword evidence="3" id="KW-1185">Reference proteome</keyword>
<evidence type="ECO:0000313" key="2">
    <source>
        <dbReference type="EMBL" id="PWE52292.1"/>
    </source>
</evidence>
<dbReference type="Proteomes" id="UP000245252">
    <property type="component" value="Unassembled WGS sequence"/>
</dbReference>
<protein>
    <recommendedName>
        <fullName evidence="4">DUF2721 domain-containing protein</fullName>
    </recommendedName>
</protein>
<dbReference type="RefSeq" id="WP_109462215.1">
    <property type="nucleotide sequence ID" value="NZ_QFBC01000028.1"/>
</dbReference>
<keyword evidence="1" id="KW-0472">Membrane</keyword>
<keyword evidence="1" id="KW-0812">Transmembrane</keyword>
<feature type="transmembrane region" description="Helical" evidence="1">
    <location>
        <begin position="111"/>
        <end position="134"/>
    </location>
</feature>
<feature type="transmembrane region" description="Helical" evidence="1">
    <location>
        <begin position="89"/>
        <end position="105"/>
    </location>
</feature>
<evidence type="ECO:0000256" key="1">
    <source>
        <dbReference type="SAM" id="Phobius"/>
    </source>
</evidence>
<evidence type="ECO:0008006" key="4">
    <source>
        <dbReference type="Google" id="ProtNLM"/>
    </source>
</evidence>
<dbReference type="AlphaFoldDB" id="A0A2U2DG67"/>
<accession>A0A2U2DG67</accession>
<proteinExistence type="predicted"/>
<keyword evidence="1" id="KW-1133">Transmembrane helix</keyword>
<sequence>MKWLILLAVTFSVILATCVNPELLAKNTFLQGLVTHELLSILVVLLTITMASVANIHLALGRLKNNLKASGVDLTANIIRARGELSRNAWSMFASFCVLLVVLFVKGGVVSAIWISACHAAAIIIVTFNLLVLYDIYISIFMLTSLDVSPHSGQQGEDGSESDLGNSQ</sequence>
<gene>
    <name evidence="2" type="ORF">DEM27_31625</name>
</gene>
<evidence type="ECO:0000313" key="3">
    <source>
        <dbReference type="Proteomes" id="UP000245252"/>
    </source>
</evidence>
<comment type="caution">
    <text evidence="2">The sequence shown here is derived from an EMBL/GenBank/DDBJ whole genome shotgun (WGS) entry which is preliminary data.</text>
</comment>
<dbReference type="EMBL" id="QFBC01000028">
    <property type="protein sequence ID" value="PWE52292.1"/>
    <property type="molecule type" value="Genomic_DNA"/>
</dbReference>
<reference evidence="2 3" key="1">
    <citation type="submission" date="2018-05" db="EMBL/GenBank/DDBJ databases">
        <title>The draft genome of strain NS-104.</title>
        <authorList>
            <person name="Hang P."/>
            <person name="Jiang J."/>
        </authorList>
    </citation>
    <scope>NUCLEOTIDE SEQUENCE [LARGE SCALE GENOMIC DNA]</scope>
    <source>
        <strain evidence="2 3">NS-104</strain>
    </source>
</reference>
<name>A0A2U2DG67_9HYPH</name>
<feature type="transmembrane region" description="Helical" evidence="1">
    <location>
        <begin position="40"/>
        <end position="60"/>
    </location>
</feature>